<gene>
    <name evidence="2" type="ORF">NOCA2280026</name>
</gene>
<feature type="compositionally biased region" description="Low complexity" evidence="1">
    <location>
        <begin position="9"/>
        <end position="22"/>
    </location>
</feature>
<proteinExistence type="predicted"/>
<accession>A0A2P2C0S1</accession>
<name>A0A2P2C0S1_9ZZZZ</name>
<evidence type="ECO:0000313" key="2">
    <source>
        <dbReference type="EMBL" id="CUR55584.1"/>
    </source>
</evidence>
<reference evidence="2" key="1">
    <citation type="submission" date="2015-08" db="EMBL/GenBank/DDBJ databases">
        <authorList>
            <person name="Babu N.S."/>
            <person name="Beckwith C.J."/>
            <person name="Beseler K.G."/>
            <person name="Brison A."/>
            <person name="Carone J.V."/>
            <person name="Caskin T.P."/>
            <person name="Diamond M."/>
            <person name="Durham M.E."/>
            <person name="Foxe J.M."/>
            <person name="Go M."/>
            <person name="Henderson B.A."/>
            <person name="Jones I.B."/>
            <person name="McGettigan J.A."/>
            <person name="Micheletti S.J."/>
            <person name="Nasrallah M.E."/>
            <person name="Ortiz D."/>
            <person name="Piller C.R."/>
            <person name="Privatt S.R."/>
            <person name="Schneider S.L."/>
            <person name="Sharp S."/>
            <person name="Smith T.C."/>
            <person name="Stanton J.D."/>
            <person name="Ullery H.E."/>
            <person name="Wilson R.J."/>
            <person name="Serrano M.G."/>
            <person name="Buck G."/>
            <person name="Lee V."/>
            <person name="Wang Y."/>
            <person name="Carvalho R."/>
            <person name="Voegtly L."/>
            <person name="Shi R."/>
            <person name="Duckworth R."/>
            <person name="Johnson A."/>
            <person name="Loviza R."/>
            <person name="Walstead R."/>
            <person name="Shah Z."/>
            <person name="Kiflezghi M."/>
            <person name="Wade K."/>
            <person name="Ball S.L."/>
            <person name="Bradley K.W."/>
            <person name="Asai D.J."/>
            <person name="Bowman C.A."/>
            <person name="Russell D.A."/>
            <person name="Pope W.H."/>
            <person name="Jacobs-Sera D."/>
            <person name="Hendrix R.W."/>
            <person name="Hatfull G.F."/>
        </authorList>
    </citation>
    <scope>NUCLEOTIDE SEQUENCE</scope>
</reference>
<sequence>MPKTDTRRVTSSPASSPSPPHAARVAAVARVSATRAVSLVRFLCCVIVCHPFSADKWERSHATVTAITSPVKSSVGTLPLCLDELSRSPRRFWRIPHVISMTDSTQDGRTAS</sequence>
<dbReference type="EMBL" id="CZKA01000021">
    <property type="protein sequence ID" value="CUR55584.1"/>
    <property type="molecule type" value="Genomic_DNA"/>
</dbReference>
<dbReference type="AlphaFoldDB" id="A0A2P2C0S1"/>
<feature type="region of interest" description="Disordered" evidence="1">
    <location>
        <begin position="1"/>
        <end position="22"/>
    </location>
</feature>
<evidence type="ECO:0000256" key="1">
    <source>
        <dbReference type="SAM" id="MobiDB-lite"/>
    </source>
</evidence>
<protein>
    <submittedName>
        <fullName evidence="2">Uncharacterized protein</fullName>
    </submittedName>
</protein>
<organism evidence="2">
    <name type="scientific">metagenome</name>
    <dbReference type="NCBI Taxonomy" id="256318"/>
    <lineage>
        <taxon>unclassified sequences</taxon>
        <taxon>metagenomes</taxon>
    </lineage>
</organism>